<dbReference type="Proteomes" id="UP001500582">
    <property type="component" value="Unassembled WGS sequence"/>
</dbReference>
<proteinExistence type="predicted"/>
<reference evidence="3" key="1">
    <citation type="journal article" date="2019" name="Int. J. Syst. Evol. Microbiol.">
        <title>The Global Catalogue of Microorganisms (GCM) 10K type strain sequencing project: providing services to taxonomists for standard genome sequencing and annotation.</title>
        <authorList>
            <consortium name="The Broad Institute Genomics Platform"/>
            <consortium name="The Broad Institute Genome Sequencing Center for Infectious Disease"/>
            <person name="Wu L."/>
            <person name="Ma J."/>
        </authorList>
    </citation>
    <scope>NUCLEOTIDE SEQUENCE [LARGE SCALE GENOMIC DNA]</scope>
    <source>
        <strain evidence="3">JCM 17705</strain>
    </source>
</reference>
<organism evidence="2 3">
    <name type="scientific">Mucilaginibacter gynuensis</name>
    <dbReference type="NCBI Taxonomy" id="1302236"/>
    <lineage>
        <taxon>Bacteria</taxon>
        <taxon>Pseudomonadati</taxon>
        <taxon>Bacteroidota</taxon>
        <taxon>Sphingobacteriia</taxon>
        <taxon>Sphingobacteriales</taxon>
        <taxon>Sphingobacteriaceae</taxon>
        <taxon>Mucilaginibacter</taxon>
    </lineage>
</organism>
<evidence type="ECO:0008006" key="4">
    <source>
        <dbReference type="Google" id="ProtNLM"/>
    </source>
</evidence>
<keyword evidence="1" id="KW-0472">Membrane</keyword>
<comment type="caution">
    <text evidence="2">The sequence shown here is derived from an EMBL/GenBank/DDBJ whole genome shotgun (WGS) entry which is preliminary data.</text>
</comment>
<name>A0ABP8G8X3_9SPHI</name>
<protein>
    <recommendedName>
        <fullName evidence="4">DUF973 family protein</fullName>
    </recommendedName>
</protein>
<gene>
    <name evidence="2" type="ORF">GCM10023149_18440</name>
</gene>
<feature type="transmembrane region" description="Helical" evidence="1">
    <location>
        <begin position="73"/>
        <end position="94"/>
    </location>
</feature>
<evidence type="ECO:0000313" key="2">
    <source>
        <dbReference type="EMBL" id="GAA4319625.1"/>
    </source>
</evidence>
<dbReference type="EMBL" id="BAABFT010000004">
    <property type="protein sequence ID" value="GAA4319625.1"/>
    <property type="molecule type" value="Genomic_DNA"/>
</dbReference>
<keyword evidence="1" id="KW-0812">Transmembrane</keyword>
<feature type="transmembrane region" description="Helical" evidence="1">
    <location>
        <begin position="114"/>
        <end position="134"/>
    </location>
</feature>
<keyword evidence="3" id="KW-1185">Reference proteome</keyword>
<feature type="transmembrane region" description="Helical" evidence="1">
    <location>
        <begin position="164"/>
        <end position="181"/>
    </location>
</feature>
<sequence>MKEDQLQDELTSIRALMERSSKFISLSGLSGVLAGIYALIGAVIAYKMVYTHNGLFYTRDYVVASTESDPSTLYNLIIVALSVLILSIVSGIILTRRKAKKNGQPVWGKTSKSLLFYMATPLLTGGALIIIFIIRGYLGIVAPASLIFYGLALIGASNFTFGDVKYLGIFEIILGLIAALLPGYGLLFWAIGFGILHIIYGSIMYFKYDR</sequence>
<evidence type="ECO:0000313" key="3">
    <source>
        <dbReference type="Proteomes" id="UP001500582"/>
    </source>
</evidence>
<evidence type="ECO:0000256" key="1">
    <source>
        <dbReference type="SAM" id="Phobius"/>
    </source>
</evidence>
<feature type="transmembrane region" description="Helical" evidence="1">
    <location>
        <begin position="140"/>
        <end position="157"/>
    </location>
</feature>
<feature type="transmembrane region" description="Helical" evidence="1">
    <location>
        <begin position="187"/>
        <end position="206"/>
    </location>
</feature>
<dbReference type="RefSeq" id="WP_345210756.1">
    <property type="nucleotide sequence ID" value="NZ_BAABFT010000004.1"/>
</dbReference>
<keyword evidence="1" id="KW-1133">Transmembrane helix</keyword>
<feature type="transmembrane region" description="Helical" evidence="1">
    <location>
        <begin position="23"/>
        <end position="46"/>
    </location>
</feature>
<accession>A0ABP8G8X3</accession>